<evidence type="ECO:0000259" key="5">
    <source>
        <dbReference type="Pfam" id="PF00249"/>
    </source>
</evidence>
<evidence type="ECO:0000256" key="2">
    <source>
        <dbReference type="ARBA" id="ARBA00023015"/>
    </source>
</evidence>
<evidence type="ECO:0000256" key="1">
    <source>
        <dbReference type="ARBA" id="ARBA00004123"/>
    </source>
</evidence>
<dbReference type="GO" id="GO:0005634">
    <property type="term" value="C:nucleus"/>
    <property type="evidence" value="ECO:0007669"/>
    <property type="project" value="UniProtKB-SubCell"/>
</dbReference>
<dbReference type="InterPro" id="IPR006447">
    <property type="entry name" value="Myb_dom_plants"/>
</dbReference>
<dbReference type="AlphaFoldDB" id="A0AAV1QNV6"/>
<dbReference type="Gene3D" id="1.10.10.60">
    <property type="entry name" value="Homeodomain-like"/>
    <property type="match status" value="1"/>
</dbReference>
<dbReference type="Pfam" id="PF00249">
    <property type="entry name" value="Myb_DNA-binding"/>
    <property type="match status" value="1"/>
</dbReference>
<dbReference type="SUPFAM" id="SSF46689">
    <property type="entry name" value="Homeodomain-like"/>
    <property type="match status" value="1"/>
</dbReference>
<evidence type="ECO:0000313" key="6">
    <source>
        <dbReference type="EMBL" id="CAK7323387.1"/>
    </source>
</evidence>
<dbReference type="PANTHER" id="PTHR31499">
    <property type="entry name" value="MYB FAMILY TRANSCRIPTION FACTOR PHL11"/>
    <property type="match status" value="1"/>
</dbReference>
<comment type="subcellular location">
    <subcellularLocation>
        <location evidence="1">Nucleus</location>
    </subcellularLocation>
</comment>
<evidence type="ECO:0000256" key="4">
    <source>
        <dbReference type="ARBA" id="ARBA00023242"/>
    </source>
</evidence>
<dbReference type="EMBL" id="CAWUPB010000079">
    <property type="protein sequence ID" value="CAK7323387.1"/>
    <property type="molecule type" value="Genomic_DNA"/>
</dbReference>
<feature type="domain" description="Myb-like" evidence="5">
    <location>
        <begin position="39"/>
        <end position="87"/>
    </location>
</feature>
<protein>
    <recommendedName>
        <fullName evidence="5">Myb-like domain-containing protein</fullName>
    </recommendedName>
</protein>
<evidence type="ECO:0000313" key="7">
    <source>
        <dbReference type="Proteomes" id="UP001314170"/>
    </source>
</evidence>
<dbReference type="InterPro" id="IPR046955">
    <property type="entry name" value="PHR1-like"/>
</dbReference>
<dbReference type="GO" id="GO:0003677">
    <property type="term" value="F:DNA binding"/>
    <property type="evidence" value="ECO:0007669"/>
    <property type="project" value="InterPro"/>
</dbReference>
<name>A0AAV1QNV6_9ROSI</name>
<dbReference type="InterPro" id="IPR009057">
    <property type="entry name" value="Homeodomain-like_sf"/>
</dbReference>
<evidence type="ECO:0000256" key="3">
    <source>
        <dbReference type="ARBA" id="ARBA00023163"/>
    </source>
</evidence>
<proteinExistence type="predicted"/>
<dbReference type="GO" id="GO:0003700">
    <property type="term" value="F:DNA-binding transcription factor activity"/>
    <property type="evidence" value="ECO:0007669"/>
    <property type="project" value="InterPro"/>
</dbReference>
<keyword evidence="2" id="KW-0805">Transcription regulation</keyword>
<keyword evidence="3" id="KW-0804">Transcription</keyword>
<gene>
    <name evidence="6" type="ORF">DCAF_LOCUS1013</name>
</gene>
<dbReference type="Proteomes" id="UP001314170">
    <property type="component" value="Unassembled WGS sequence"/>
</dbReference>
<dbReference type="PANTHER" id="PTHR31499:SF49">
    <property type="entry name" value="PROTEIN PHOSPHATE STARVATION RESPONSE 1-LIKE ISOFORM X1"/>
    <property type="match status" value="1"/>
</dbReference>
<dbReference type="InterPro" id="IPR001005">
    <property type="entry name" value="SANT/Myb"/>
</dbReference>
<sequence>MLESRGIGMRGMMIEEMHQNQRGIGEGGQVVLTSDPKPRLRWTADLHQRFIDAVSQLGGPNKATPKAILRTMNVKGLTLFHLKSHLQVFILIFFGRMGSCMELILMCEYIDISCCQNLQKYRLGKQSGKDMNDTFKDGRSCYCLPFVLLYSG</sequence>
<accession>A0AAV1QNV6</accession>
<keyword evidence="4" id="KW-0539">Nucleus</keyword>
<organism evidence="6 7">
    <name type="scientific">Dovyalis caffra</name>
    <dbReference type="NCBI Taxonomy" id="77055"/>
    <lineage>
        <taxon>Eukaryota</taxon>
        <taxon>Viridiplantae</taxon>
        <taxon>Streptophyta</taxon>
        <taxon>Embryophyta</taxon>
        <taxon>Tracheophyta</taxon>
        <taxon>Spermatophyta</taxon>
        <taxon>Magnoliopsida</taxon>
        <taxon>eudicotyledons</taxon>
        <taxon>Gunneridae</taxon>
        <taxon>Pentapetalae</taxon>
        <taxon>rosids</taxon>
        <taxon>fabids</taxon>
        <taxon>Malpighiales</taxon>
        <taxon>Salicaceae</taxon>
        <taxon>Flacourtieae</taxon>
        <taxon>Dovyalis</taxon>
    </lineage>
</organism>
<reference evidence="6 7" key="1">
    <citation type="submission" date="2024-01" db="EMBL/GenBank/DDBJ databases">
        <authorList>
            <person name="Waweru B."/>
        </authorList>
    </citation>
    <scope>NUCLEOTIDE SEQUENCE [LARGE SCALE GENOMIC DNA]</scope>
</reference>
<keyword evidence="7" id="KW-1185">Reference proteome</keyword>
<dbReference type="NCBIfam" id="TIGR01557">
    <property type="entry name" value="myb_SHAQKYF"/>
    <property type="match status" value="1"/>
</dbReference>
<comment type="caution">
    <text evidence="6">The sequence shown here is derived from an EMBL/GenBank/DDBJ whole genome shotgun (WGS) entry which is preliminary data.</text>
</comment>